<keyword evidence="9" id="KW-1185">Reference proteome</keyword>
<name>A0A927RPN4_9ACTN</name>
<dbReference type="InterPro" id="IPR051313">
    <property type="entry name" value="Bact_iron-sidero_bind"/>
</dbReference>
<feature type="domain" description="Fe/B12 periplasmic-binding" evidence="7">
    <location>
        <begin position="72"/>
        <end position="340"/>
    </location>
</feature>
<keyword evidence="3" id="KW-0813">Transport</keyword>
<feature type="signal peptide" evidence="6">
    <location>
        <begin position="1"/>
        <end position="21"/>
    </location>
</feature>
<evidence type="ECO:0000259" key="7">
    <source>
        <dbReference type="PROSITE" id="PS50983"/>
    </source>
</evidence>
<evidence type="ECO:0000313" key="9">
    <source>
        <dbReference type="Proteomes" id="UP000638648"/>
    </source>
</evidence>
<dbReference type="Proteomes" id="UP000638648">
    <property type="component" value="Unassembled WGS sequence"/>
</dbReference>
<evidence type="ECO:0000256" key="4">
    <source>
        <dbReference type="ARBA" id="ARBA00022729"/>
    </source>
</evidence>
<dbReference type="PANTHER" id="PTHR30532">
    <property type="entry name" value="IRON III DICITRATE-BINDING PERIPLASMIC PROTEIN"/>
    <property type="match status" value="1"/>
</dbReference>
<organism evidence="8 9">
    <name type="scientific">Actinopolymorpha pittospori</name>
    <dbReference type="NCBI Taxonomy" id="648752"/>
    <lineage>
        <taxon>Bacteria</taxon>
        <taxon>Bacillati</taxon>
        <taxon>Actinomycetota</taxon>
        <taxon>Actinomycetes</taxon>
        <taxon>Propionibacteriales</taxon>
        <taxon>Actinopolymorphaceae</taxon>
        <taxon>Actinopolymorpha</taxon>
    </lineage>
</organism>
<proteinExistence type="inferred from homology"/>
<dbReference type="InterPro" id="IPR002491">
    <property type="entry name" value="ABC_transptr_periplasmic_BD"/>
</dbReference>
<comment type="similarity">
    <text evidence="2">Belongs to the bacterial solute-binding protein 8 family.</text>
</comment>
<dbReference type="RefSeq" id="WP_192754569.1">
    <property type="nucleotide sequence ID" value="NZ_BAABJL010000042.1"/>
</dbReference>
<evidence type="ECO:0000313" key="8">
    <source>
        <dbReference type="EMBL" id="MBE1611343.1"/>
    </source>
</evidence>
<accession>A0A927RPN4</accession>
<dbReference type="GO" id="GO:1901678">
    <property type="term" value="P:iron coordination entity transport"/>
    <property type="evidence" value="ECO:0007669"/>
    <property type="project" value="UniProtKB-ARBA"/>
</dbReference>
<evidence type="ECO:0000256" key="1">
    <source>
        <dbReference type="ARBA" id="ARBA00004196"/>
    </source>
</evidence>
<reference evidence="8" key="1">
    <citation type="submission" date="2020-10" db="EMBL/GenBank/DDBJ databases">
        <title>Sequencing the genomes of 1000 actinobacteria strains.</title>
        <authorList>
            <person name="Klenk H.-P."/>
        </authorList>
    </citation>
    <scope>NUCLEOTIDE SEQUENCE</scope>
    <source>
        <strain evidence="8">DSM 45354</strain>
    </source>
</reference>
<feature type="compositionally biased region" description="Polar residues" evidence="5">
    <location>
        <begin position="34"/>
        <end position="44"/>
    </location>
</feature>
<gene>
    <name evidence="8" type="ORF">HEB94_008191</name>
</gene>
<dbReference type="EMBL" id="JADBEM010000001">
    <property type="protein sequence ID" value="MBE1611343.1"/>
    <property type="molecule type" value="Genomic_DNA"/>
</dbReference>
<evidence type="ECO:0000256" key="6">
    <source>
        <dbReference type="SAM" id="SignalP"/>
    </source>
</evidence>
<comment type="subcellular location">
    <subcellularLocation>
        <location evidence="1">Cell envelope</location>
    </subcellularLocation>
</comment>
<dbReference type="GO" id="GO:0030288">
    <property type="term" value="C:outer membrane-bounded periplasmic space"/>
    <property type="evidence" value="ECO:0007669"/>
    <property type="project" value="TreeGrafter"/>
</dbReference>
<dbReference type="CDD" id="cd01146">
    <property type="entry name" value="FhuD"/>
    <property type="match status" value="1"/>
</dbReference>
<dbReference type="PANTHER" id="PTHR30532:SF1">
    <property type="entry name" value="IRON(3+)-HYDROXAMATE-BINDING PROTEIN FHUD"/>
    <property type="match status" value="1"/>
</dbReference>
<evidence type="ECO:0000256" key="2">
    <source>
        <dbReference type="ARBA" id="ARBA00008814"/>
    </source>
</evidence>
<dbReference type="SUPFAM" id="SSF53807">
    <property type="entry name" value="Helical backbone' metal receptor"/>
    <property type="match status" value="1"/>
</dbReference>
<feature type="region of interest" description="Disordered" evidence="5">
    <location>
        <begin position="24"/>
        <end position="54"/>
    </location>
</feature>
<keyword evidence="4 6" id="KW-0732">Signal</keyword>
<evidence type="ECO:0000256" key="5">
    <source>
        <dbReference type="SAM" id="MobiDB-lite"/>
    </source>
</evidence>
<dbReference type="PROSITE" id="PS50983">
    <property type="entry name" value="FE_B12_PBP"/>
    <property type="match status" value="1"/>
</dbReference>
<sequence length="340" mass="36394">MSVRRALALVVGVLLTVGLTACTNGRADRDEPTASPTATGTSRPAPSARPKVPPVTVRDVTGQVRLRAAATRVVALDWPYAENLVAVGVQPVGVADRAGYASWVGADPAARLSSKTADVGPRGQPDATKIRALRPDLIVVDRTRAQRWVSGLRKIAPVLVFDPYRADMSAWEEMRTTFTELARAVGRSDLAAATLIRLDATIAAGRRDLAEAGKADMPFALAEGYSDRGVPTLRMFARSSLASEVLERLGLHNDWKGDPDQYGFTTVGVPALNSVAMADFLYLSDARDNIFTGQVADGSTWKGLEFVRTGRVHRLGSGAWLFGGPLSAERCVREVVKALT</sequence>
<dbReference type="PRINTS" id="PR01715">
    <property type="entry name" value="FERRIBNDNGPP"/>
</dbReference>
<feature type="chain" id="PRO_5039123683" evidence="6">
    <location>
        <begin position="22"/>
        <end position="340"/>
    </location>
</feature>
<protein>
    <submittedName>
        <fullName evidence="8">Iron complex transport system substrate-binding protein</fullName>
    </submittedName>
</protein>
<dbReference type="Pfam" id="PF01497">
    <property type="entry name" value="Peripla_BP_2"/>
    <property type="match status" value="1"/>
</dbReference>
<evidence type="ECO:0000256" key="3">
    <source>
        <dbReference type="ARBA" id="ARBA00022448"/>
    </source>
</evidence>
<dbReference type="Gene3D" id="3.40.50.1980">
    <property type="entry name" value="Nitrogenase molybdenum iron protein domain"/>
    <property type="match status" value="2"/>
</dbReference>
<dbReference type="PROSITE" id="PS51257">
    <property type="entry name" value="PROKAR_LIPOPROTEIN"/>
    <property type="match status" value="1"/>
</dbReference>
<dbReference type="AlphaFoldDB" id="A0A927RPN4"/>
<comment type="caution">
    <text evidence="8">The sequence shown here is derived from an EMBL/GenBank/DDBJ whole genome shotgun (WGS) entry which is preliminary data.</text>
</comment>